<gene>
    <name evidence="1" type="ORF">TVAG_464890</name>
</gene>
<dbReference type="KEGG" id="tva:4774120"/>
<reference evidence="1" key="1">
    <citation type="submission" date="2006-10" db="EMBL/GenBank/DDBJ databases">
        <authorList>
            <person name="Amadeo P."/>
            <person name="Zhao Q."/>
            <person name="Wortman J."/>
            <person name="Fraser-Liggett C."/>
            <person name="Carlton J."/>
        </authorList>
    </citation>
    <scope>NUCLEOTIDE SEQUENCE</scope>
    <source>
        <strain evidence="1">G3</strain>
    </source>
</reference>
<dbReference type="VEuPathDB" id="TrichDB:TVAG_464890"/>
<dbReference type="VEuPathDB" id="TrichDB:TVAGG3_0719400"/>
<name>A2DTV4_TRIV3</name>
<proteinExistence type="predicted"/>
<sequence length="246" mass="29691">MNHEIAVWMKTIYKGLAKSDRDSLGRTMSKYQYTTGNNFEIFRTINFPKVPDMNIFHLMQLLARFDIVDPLPREADRWKFVLNIAIEYHWKDDIKSILQNMTFINMKKYDLSNDEKIVDIFSIYHDSFKRCRDKNESLFSIAQFIAKHEMLKISYISFYNDGKVFAAITYNRDKRKNIVVHRFFVKDQQAYLYDRNFDLIQREDLHFAQCMEIKEIKENEEDDDIFSYFDTEYEVFHGCNQNNSNF</sequence>
<dbReference type="Proteomes" id="UP000001542">
    <property type="component" value="Unassembled WGS sequence"/>
</dbReference>
<dbReference type="RefSeq" id="XP_001328324.1">
    <property type="nucleotide sequence ID" value="XM_001328289.1"/>
</dbReference>
<protein>
    <submittedName>
        <fullName evidence="1">Uncharacterized protein</fullName>
    </submittedName>
</protein>
<dbReference type="EMBL" id="DS113246">
    <property type="protein sequence ID" value="EAY16101.1"/>
    <property type="molecule type" value="Genomic_DNA"/>
</dbReference>
<dbReference type="InParanoid" id="A2DTV4"/>
<evidence type="ECO:0000313" key="2">
    <source>
        <dbReference type="Proteomes" id="UP000001542"/>
    </source>
</evidence>
<accession>A2DTV4</accession>
<dbReference type="AlphaFoldDB" id="A2DTV4"/>
<keyword evidence="2" id="KW-1185">Reference proteome</keyword>
<evidence type="ECO:0000313" key="1">
    <source>
        <dbReference type="EMBL" id="EAY16101.1"/>
    </source>
</evidence>
<organism evidence="1 2">
    <name type="scientific">Trichomonas vaginalis (strain ATCC PRA-98 / G3)</name>
    <dbReference type="NCBI Taxonomy" id="412133"/>
    <lineage>
        <taxon>Eukaryota</taxon>
        <taxon>Metamonada</taxon>
        <taxon>Parabasalia</taxon>
        <taxon>Trichomonadida</taxon>
        <taxon>Trichomonadidae</taxon>
        <taxon>Trichomonas</taxon>
    </lineage>
</organism>
<reference evidence="1" key="2">
    <citation type="journal article" date="2007" name="Science">
        <title>Draft genome sequence of the sexually transmitted pathogen Trichomonas vaginalis.</title>
        <authorList>
            <person name="Carlton J.M."/>
            <person name="Hirt R.P."/>
            <person name="Silva J.C."/>
            <person name="Delcher A.L."/>
            <person name="Schatz M."/>
            <person name="Zhao Q."/>
            <person name="Wortman J.R."/>
            <person name="Bidwell S.L."/>
            <person name="Alsmark U.C.M."/>
            <person name="Besteiro S."/>
            <person name="Sicheritz-Ponten T."/>
            <person name="Noel C.J."/>
            <person name="Dacks J.B."/>
            <person name="Foster P.G."/>
            <person name="Simillion C."/>
            <person name="Van de Peer Y."/>
            <person name="Miranda-Saavedra D."/>
            <person name="Barton G.J."/>
            <person name="Westrop G.D."/>
            <person name="Mueller S."/>
            <person name="Dessi D."/>
            <person name="Fiori P.L."/>
            <person name="Ren Q."/>
            <person name="Paulsen I."/>
            <person name="Zhang H."/>
            <person name="Bastida-Corcuera F.D."/>
            <person name="Simoes-Barbosa A."/>
            <person name="Brown M.T."/>
            <person name="Hayes R.D."/>
            <person name="Mukherjee M."/>
            <person name="Okumura C.Y."/>
            <person name="Schneider R."/>
            <person name="Smith A.J."/>
            <person name="Vanacova S."/>
            <person name="Villalvazo M."/>
            <person name="Haas B.J."/>
            <person name="Pertea M."/>
            <person name="Feldblyum T.V."/>
            <person name="Utterback T.R."/>
            <person name="Shu C.L."/>
            <person name="Osoegawa K."/>
            <person name="de Jong P.J."/>
            <person name="Hrdy I."/>
            <person name="Horvathova L."/>
            <person name="Zubacova Z."/>
            <person name="Dolezal P."/>
            <person name="Malik S.B."/>
            <person name="Logsdon J.M. Jr."/>
            <person name="Henze K."/>
            <person name="Gupta A."/>
            <person name="Wang C.C."/>
            <person name="Dunne R.L."/>
            <person name="Upcroft J.A."/>
            <person name="Upcroft P."/>
            <person name="White O."/>
            <person name="Salzberg S.L."/>
            <person name="Tang P."/>
            <person name="Chiu C.-H."/>
            <person name="Lee Y.-S."/>
            <person name="Embley T.M."/>
            <person name="Coombs G.H."/>
            <person name="Mottram J.C."/>
            <person name="Tachezy J."/>
            <person name="Fraser-Liggett C.M."/>
            <person name="Johnson P.J."/>
        </authorList>
    </citation>
    <scope>NUCLEOTIDE SEQUENCE [LARGE SCALE GENOMIC DNA]</scope>
    <source>
        <strain evidence="1">G3</strain>
    </source>
</reference>